<evidence type="ECO:0000256" key="1">
    <source>
        <dbReference type="SAM" id="SignalP"/>
    </source>
</evidence>
<protein>
    <recommendedName>
        <fullName evidence="4">Beta-barrel porin-2, OmpL-like. bbp2</fullName>
    </recommendedName>
</protein>
<feature type="chain" id="PRO_5011760081" description="Beta-barrel porin-2, OmpL-like. bbp2" evidence="1">
    <location>
        <begin position="26"/>
        <end position="394"/>
    </location>
</feature>
<gene>
    <name evidence="2" type="ORF">SAMN05660691_00624</name>
</gene>
<organism evidence="2 3">
    <name type="scientific">Rheinheimera pacifica</name>
    <dbReference type="NCBI Taxonomy" id="173990"/>
    <lineage>
        <taxon>Bacteria</taxon>
        <taxon>Pseudomonadati</taxon>
        <taxon>Pseudomonadota</taxon>
        <taxon>Gammaproteobacteria</taxon>
        <taxon>Chromatiales</taxon>
        <taxon>Chromatiaceae</taxon>
        <taxon>Rheinheimera</taxon>
    </lineage>
</organism>
<sequence length="394" mass="44685">MNNTYNIAAVALFSVWLYPASDASAAIDWNGFIAQGLIQAPDSGFVNSSGDISAELTELGLNSRLRLAPAWHLSGQLVYLDGGNRYPPGLRLDYLFLDWYFYNSNDLQANLYLGRIKNQHWLYSSTRDVPFTRPSIVLPQSVYFDAFRDIAVGSDGMALQARHYNNLGDFTFNWSLGTTPVSTQQSELLLGGVIDGKLKMNFDHQASLYWQPQLSRFSFGMVLLDSNFSYSATDTEPFFAADFTVSRVMLNMRYQLEKWEFSSEIQQERLQIDGFFSPLFRQDQLGQGGYVMAQYRHSAQLRWFAMLDYSVANKDDRRGQLLNKNSGGTVPAYFAYQQSVAGGLSYDISSSLRLSAEIHWVEGAGRLSPVILPDVVTNRHKYWQLYAAQLTYRF</sequence>
<keyword evidence="1" id="KW-0732">Signal</keyword>
<dbReference type="STRING" id="173990.SAMN05660691_00624"/>
<dbReference type="SUPFAM" id="SSF56935">
    <property type="entry name" value="Porins"/>
    <property type="match status" value="1"/>
</dbReference>
<evidence type="ECO:0000313" key="3">
    <source>
        <dbReference type="Proteomes" id="UP000199371"/>
    </source>
</evidence>
<dbReference type="RefSeq" id="WP_218141288.1">
    <property type="nucleotide sequence ID" value="NZ_FNXF01000002.1"/>
</dbReference>
<keyword evidence="3" id="KW-1185">Reference proteome</keyword>
<dbReference type="AlphaFoldDB" id="A0A1H6JQY9"/>
<reference evidence="3" key="1">
    <citation type="submission" date="2016-10" db="EMBL/GenBank/DDBJ databases">
        <authorList>
            <person name="Varghese N."/>
            <person name="Submissions S."/>
        </authorList>
    </citation>
    <scope>NUCLEOTIDE SEQUENCE [LARGE SCALE GENOMIC DNA]</scope>
    <source>
        <strain evidence="3">DSM 17616</strain>
    </source>
</reference>
<evidence type="ECO:0008006" key="4">
    <source>
        <dbReference type="Google" id="ProtNLM"/>
    </source>
</evidence>
<evidence type="ECO:0000313" key="2">
    <source>
        <dbReference type="EMBL" id="SEH64866.1"/>
    </source>
</evidence>
<name>A0A1H6JQY9_9GAMM</name>
<proteinExistence type="predicted"/>
<dbReference type="EMBL" id="FNXF01000002">
    <property type="protein sequence ID" value="SEH64866.1"/>
    <property type="molecule type" value="Genomic_DNA"/>
</dbReference>
<dbReference type="Proteomes" id="UP000199371">
    <property type="component" value="Unassembled WGS sequence"/>
</dbReference>
<accession>A0A1H6JQY9</accession>
<feature type="signal peptide" evidence="1">
    <location>
        <begin position="1"/>
        <end position="25"/>
    </location>
</feature>